<keyword evidence="1" id="KW-0732">Signal</keyword>
<feature type="domain" description="Lipocalin/cytosolic fatty-acid binding" evidence="2">
    <location>
        <begin position="104"/>
        <end position="165"/>
    </location>
</feature>
<dbReference type="InterPro" id="IPR000566">
    <property type="entry name" value="Lipocln_cytosolic_FA-bd_dom"/>
</dbReference>
<proteinExistence type="predicted"/>
<dbReference type="Pfam" id="PF08212">
    <property type="entry name" value="Lipocalin_2"/>
    <property type="match status" value="1"/>
</dbReference>
<dbReference type="Proteomes" id="UP000731907">
    <property type="component" value="Unassembled WGS sequence"/>
</dbReference>
<organism evidence="3 4">
    <name type="scientific">Paragemmobacter amnigenus</name>
    <dbReference type="NCBI Taxonomy" id="2852097"/>
    <lineage>
        <taxon>Bacteria</taxon>
        <taxon>Pseudomonadati</taxon>
        <taxon>Pseudomonadota</taxon>
        <taxon>Alphaproteobacteria</taxon>
        <taxon>Rhodobacterales</taxon>
        <taxon>Paracoccaceae</taxon>
        <taxon>Paragemmobacter</taxon>
    </lineage>
</organism>
<accession>A0ABS6J0C2</accession>
<dbReference type="EMBL" id="JAAATX020000003">
    <property type="protein sequence ID" value="MBU9697205.1"/>
    <property type="molecule type" value="Genomic_DNA"/>
</dbReference>
<protein>
    <submittedName>
        <fullName evidence="3">Lipocalin family protein</fullName>
    </submittedName>
</protein>
<gene>
    <name evidence="3" type="ORF">GU927_005020</name>
</gene>
<reference evidence="3 4" key="1">
    <citation type="submission" date="2021-06" db="EMBL/GenBank/DDBJ databases">
        <title>Rhodobacteraceae bacterium strain HSP-20.</title>
        <authorList>
            <person name="Chen W.-M."/>
        </authorList>
    </citation>
    <scope>NUCLEOTIDE SEQUENCE [LARGE SCALE GENOMIC DNA]</scope>
    <source>
        <strain evidence="3 4">HSP-20</strain>
    </source>
</reference>
<dbReference type="InterPro" id="IPR012674">
    <property type="entry name" value="Calycin"/>
</dbReference>
<evidence type="ECO:0000256" key="1">
    <source>
        <dbReference type="SAM" id="SignalP"/>
    </source>
</evidence>
<keyword evidence="4" id="KW-1185">Reference proteome</keyword>
<feature type="signal peptide" evidence="1">
    <location>
        <begin position="1"/>
        <end position="19"/>
    </location>
</feature>
<dbReference type="SUPFAM" id="SSF50814">
    <property type="entry name" value="Lipocalins"/>
    <property type="match status" value="1"/>
</dbReference>
<sequence>MIRLVLPALLLVACSTAPARIEGFRAKGPIYSNAVMDMAQIEGRWTQVAAFGAEGCRPGGAEFRRDGAGLSVAARLCLGGEELRYGGPLAVTGPGRMTPAGKAPAPLDREWWVLWVDVDTRTLVIGTPDGSFGVILNRGGALPQDRLVAARDILEWNGYDTGRLVVW</sequence>
<evidence type="ECO:0000313" key="3">
    <source>
        <dbReference type="EMBL" id="MBU9697205.1"/>
    </source>
</evidence>
<comment type="caution">
    <text evidence="3">The sequence shown here is derived from an EMBL/GenBank/DDBJ whole genome shotgun (WGS) entry which is preliminary data.</text>
</comment>
<name>A0ABS6J0C2_9RHOB</name>
<feature type="chain" id="PRO_5046663026" evidence="1">
    <location>
        <begin position="20"/>
        <end position="167"/>
    </location>
</feature>
<dbReference type="Gene3D" id="2.40.128.20">
    <property type="match status" value="1"/>
</dbReference>
<evidence type="ECO:0000313" key="4">
    <source>
        <dbReference type="Proteomes" id="UP000731907"/>
    </source>
</evidence>
<evidence type="ECO:0000259" key="2">
    <source>
        <dbReference type="Pfam" id="PF08212"/>
    </source>
</evidence>